<evidence type="ECO:0000313" key="4">
    <source>
        <dbReference type="Proteomes" id="UP000231279"/>
    </source>
</evidence>
<dbReference type="GO" id="GO:0003676">
    <property type="term" value="F:nucleic acid binding"/>
    <property type="evidence" value="ECO:0007669"/>
    <property type="project" value="InterPro"/>
</dbReference>
<dbReference type="GO" id="GO:0008270">
    <property type="term" value="F:zinc ion binding"/>
    <property type="evidence" value="ECO:0007669"/>
    <property type="project" value="UniProtKB-KW"/>
</dbReference>
<accession>A0A2G9HBP5</accession>
<proteinExistence type="predicted"/>
<dbReference type="PANTHER" id="PTHR47592">
    <property type="entry name" value="PBF68 PROTEIN"/>
    <property type="match status" value="1"/>
</dbReference>
<keyword evidence="1" id="KW-0863">Zinc-finger</keyword>
<dbReference type="Gene3D" id="4.10.60.10">
    <property type="entry name" value="Zinc finger, CCHC-type"/>
    <property type="match status" value="1"/>
</dbReference>
<dbReference type="InterPro" id="IPR001878">
    <property type="entry name" value="Znf_CCHC"/>
</dbReference>
<comment type="caution">
    <text evidence="3">The sequence shown here is derived from an EMBL/GenBank/DDBJ whole genome shotgun (WGS) entry which is preliminary data.</text>
</comment>
<name>A0A2G9HBP5_9LAMI</name>
<dbReference type="SUPFAM" id="SSF57756">
    <property type="entry name" value="Retrovirus zinc finger-like domains"/>
    <property type="match status" value="1"/>
</dbReference>
<organism evidence="3 4">
    <name type="scientific">Handroanthus impetiginosus</name>
    <dbReference type="NCBI Taxonomy" id="429701"/>
    <lineage>
        <taxon>Eukaryota</taxon>
        <taxon>Viridiplantae</taxon>
        <taxon>Streptophyta</taxon>
        <taxon>Embryophyta</taxon>
        <taxon>Tracheophyta</taxon>
        <taxon>Spermatophyta</taxon>
        <taxon>Magnoliopsida</taxon>
        <taxon>eudicotyledons</taxon>
        <taxon>Gunneridae</taxon>
        <taxon>Pentapetalae</taxon>
        <taxon>asterids</taxon>
        <taxon>lamiids</taxon>
        <taxon>Lamiales</taxon>
        <taxon>Bignoniaceae</taxon>
        <taxon>Crescentiina</taxon>
        <taxon>Tabebuia alliance</taxon>
        <taxon>Handroanthus</taxon>
    </lineage>
</organism>
<dbReference type="Proteomes" id="UP000231279">
    <property type="component" value="Unassembled WGS sequence"/>
</dbReference>
<keyword evidence="1" id="KW-0862">Zinc</keyword>
<dbReference type="PROSITE" id="PS50158">
    <property type="entry name" value="ZF_CCHC"/>
    <property type="match status" value="1"/>
</dbReference>
<dbReference type="EMBL" id="NKXS01002229">
    <property type="protein sequence ID" value="PIN14720.1"/>
    <property type="molecule type" value="Genomic_DNA"/>
</dbReference>
<dbReference type="OrthoDB" id="1645289at2759"/>
<dbReference type="InterPro" id="IPR054722">
    <property type="entry name" value="PolX-like_BBD"/>
</dbReference>
<sequence>MASALMFLDVLMDTYILIQPNFSDIRCDIPELKGDNYEIWKERILLHLAWMDIDYAIRKDESSKVTNSNTSQEITLYERWERSNRLSVMYIKTKISVGIHGSVDQHDKVCDLLKAIDDQFVSSEKALVSTLIMKFSSLRLTTVREERLVMKLKESAMLATQEKEKVQANKKEKGKIHSQIDIKKEFKCHFCKKKGHIKRDCVKFQKLLENKGNPISCVCSESNMVDVIYNTWRIDFGSTIHISNTFQGMRNLRKPVESEQSIYMKNKMHSHVELIGTCILVLSSCFVLNLEKIFYIPNFSRNLISISILVPLFSSHF</sequence>
<keyword evidence="1" id="KW-0479">Metal-binding</keyword>
<dbReference type="Pfam" id="PF22936">
    <property type="entry name" value="Pol_BBD"/>
    <property type="match status" value="1"/>
</dbReference>
<keyword evidence="4" id="KW-1185">Reference proteome</keyword>
<protein>
    <recommendedName>
        <fullName evidence="2">CCHC-type domain-containing protein</fullName>
    </recommendedName>
</protein>
<dbReference type="AlphaFoldDB" id="A0A2G9HBP5"/>
<gene>
    <name evidence="3" type="ORF">CDL12_12642</name>
</gene>
<evidence type="ECO:0000313" key="3">
    <source>
        <dbReference type="EMBL" id="PIN14720.1"/>
    </source>
</evidence>
<feature type="domain" description="CCHC-type" evidence="2">
    <location>
        <begin position="187"/>
        <end position="201"/>
    </location>
</feature>
<evidence type="ECO:0000256" key="1">
    <source>
        <dbReference type="PROSITE-ProRule" id="PRU00047"/>
    </source>
</evidence>
<reference evidence="4" key="1">
    <citation type="journal article" date="2018" name="Gigascience">
        <title>Genome assembly of the Pink Ipe (Handroanthus impetiginosus, Bignoniaceae), a highly valued, ecologically keystone Neotropical timber forest tree.</title>
        <authorList>
            <person name="Silva-Junior O.B."/>
            <person name="Grattapaglia D."/>
            <person name="Novaes E."/>
            <person name="Collevatti R.G."/>
        </authorList>
    </citation>
    <scope>NUCLEOTIDE SEQUENCE [LARGE SCALE GENOMIC DNA]</scope>
    <source>
        <strain evidence="4">cv. UFG-1</strain>
    </source>
</reference>
<evidence type="ECO:0000259" key="2">
    <source>
        <dbReference type="PROSITE" id="PS50158"/>
    </source>
</evidence>
<dbReference type="InterPro" id="IPR036875">
    <property type="entry name" value="Znf_CCHC_sf"/>
</dbReference>